<feature type="signal peptide" evidence="1">
    <location>
        <begin position="1"/>
        <end position="21"/>
    </location>
</feature>
<keyword evidence="1" id="KW-0732">Signal</keyword>
<dbReference type="RefSeq" id="WP_243537795.1">
    <property type="nucleotide sequence ID" value="NZ_CP093442.1"/>
</dbReference>
<evidence type="ECO:0008006" key="4">
    <source>
        <dbReference type="Google" id="ProtNLM"/>
    </source>
</evidence>
<evidence type="ECO:0000313" key="3">
    <source>
        <dbReference type="Proteomes" id="UP000830116"/>
    </source>
</evidence>
<organism evidence="2 3">
    <name type="scientific">Bdellovibrio reynosensis</name>
    <dbReference type="NCBI Taxonomy" id="2835041"/>
    <lineage>
        <taxon>Bacteria</taxon>
        <taxon>Pseudomonadati</taxon>
        <taxon>Bdellovibrionota</taxon>
        <taxon>Bdellovibrionia</taxon>
        <taxon>Bdellovibrionales</taxon>
        <taxon>Pseudobdellovibrionaceae</taxon>
        <taxon>Bdellovibrio</taxon>
    </lineage>
</organism>
<feature type="chain" id="PRO_5045070915" description="Peptidase M30" evidence="1">
    <location>
        <begin position="22"/>
        <end position="378"/>
    </location>
</feature>
<dbReference type="Proteomes" id="UP000830116">
    <property type="component" value="Chromosome"/>
</dbReference>
<evidence type="ECO:0000256" key="1">
    <source>
        <dbReference type="SAM" id="SignalP"/>
    </source>
</evidence>
<dbReference type="EMBL" id="CP093442">
    <property type="protein sequence ID" value="UOF01358.1"/>
    <property type="molecule type" value="Genomic_DNA"/>
</dbReference>
<proteinExistence type="predicted"/>
<keyword evidence="3" id="KW-1185">Reference proteome</keyword>
<name>A0ABY4C8N8_9BACT</name>
<reference evidence="2" key="1">
    <citation type="submission" date="2022-03" db="EMBL/GenBank/DDBJ databases">
        <title>Genome Identification and Characterization of new species Bdellovibrio reynosense LBG001 sp. nov. from a Mexico soil sample.</title>
        <authorList>
            <person name="Camilli A."/>
            <person name="Ajao Y."/>
            <person name="Guo X."/>
        </authorList>
    </citation>
    <scope>NUCLEOTIDE SEQUENCE</scope>
    <source>
        <strain evidence="2">LBG001</strain>
    </source>
</reference>
<gene>
    <name evidence="2" type="ORF">MNR06_00120</name>
</gene>
<sequence>MRFVLLIAAALITVVTFQNCAGQNPADLGVSHDHDEAEAELASLEEEVAFDEAMSMKATTVTPQKPACIVLKSSYVAKLTKMYELQGVRVFYSTDAANPDAVKYLADKNKNKHPDYVEDIARQIVAARAGLNELGFMDPVQSPRYKAYGVQYIDVHVRNLSGNGLAYDEATVYSNNPLKKNACTLRIDLSNKLEAFPGGWTVGAHELFHLYEYGYTMFKRSWFLEGMAAWGERVVRLGALRSNGLTPLPATARQLQEEVFAVNYNFMWDRLAYLSESNKNVQFSLSTNLQKATYIDGSNVYRDQKLLGIALMKSIMRNLAKESTAISAEKGWSNFFWAEADQKDPVHDKRMIRAVQRAIKEMNLDRANTSEISAFLKL</sequence>
<accession>A0ABY4C8N8</accession>
<protein>
    <recommendedName>
        <fullName evidence="4">Peptidase M30</fullName>
    </recommendedName>
</protein>
<evidence type="ECO:0000313" key="2">
    <source>
        <dbReference type="EMBL" id="UOF01358.1"/>
    </source>
</evidence>